<dbReference type="HAMAP" id="MF_00758">
    <property type="entry name" value="UPF0301"/>
    <property type="match status" value="1"/>
</dbReference>
<dbReference type="AlphaFoldDB" id="A0A0Q3HYM0"/>
<dbReference type="Proteomes" id="UP000051562">
    <property type="component" value="Unassembled WGS sequence"/>
</dbReference>
<dbReference type="EMBL" id="LMAR01000089">
    <property type="protein sequence ID" value="KQK27880.1"/>
    <property type="molecule type" value="Genomic_DNA"/>
</dbReference>
<dbReference type="EMBL" id="FUYX01000004">
    <property type="protein sequence ID" value="SKB66624.1"/>
    <property type="molecule type" value="Genomic_DNA"/>
</dbReference>
<evidence type="ECO:0000256" key="2">
    <source>
        <dbReference type="HAMAP-Rule" id="MF_00758"/>
    </source>
</evidence>
<evidence type="ECO:0000313" key="5">
    <source>
        <dbReference type="Proteomes" id="UP000051562"/>
    </source>
</evidence>
<dbReference type="NCBIfam" id="NF001268">
    <property type="entry name" value="PRK00228.1-4"/>
    <property type="match status" value="1"/>
</dbReference>
<dbReference type="Pfam" id="PF02622">
    <property type="entry name" value="DUF179"/>
    <property type="match status" value="1"/>
</dbReference>
<reference evidence="3 5" key="1">
    <citation type="submission" date="2015-10" db="EMBL/GenBank/DDBJ databases">
        <title>Draft genome of Bosea thiooxidans.</title>
        <authorList>
            <person name="Wang X."/>
        </authorList>
    </citation>
    <scope>NUCLEOTIDE SEQUENCE [LARGE SCALE GENOMIC DNA]</scope>
    <source>
        <strain evidence="3 5">CGMCC 9174</strain>
    </source>
</reference>
<comment type="similarity">
    <text evidence="1 2">Belongs to the UPF0301 (AlgH) family.</text>
</comment>
<dbReference type="PANTHER" id="PTHR30327:SF1">
    <property type="entry name" value="UPF0301 PROTEIN YQGE"/>
    <property type="match status" value="1"/>
</dbReference>
<name>A0A0Q3HYM0_9HYPH</name>
<evidence type="ECO:0000313" key="4">
    <source>
        <dbReference type="EMBL" id="SKB66624.1"/>
    </source>
</evidence>
<dbReference type="OrthoDB" id="9807486at2"/>
<gene>
    <name evidence="3" type="ORF">ARD30_07225</name>
    <name evidence="4" type="ORF">SAMN05660750_01738</name>
</gene>
<dbReference type="GO" id="GO:0005829">
    <property type="term" value="C:cytosol"/>
    <property type="evidence" value="ECO:0007669"/>
    <property type="project" value="TreeGrafter"/>
</dbReference>
<organism evidence="3 5">
    <name type="scientific">Bosea thiooxidans</name>
    <dbReference type="NCBI Taxonomy" id="53254"/>
    <lineage>
        <taxon>Bacteria</taxon>
        <taxon>Pseudomonadati</taxon>
        <taxon>Pseudomonadota</taxon>
        <taxon>Alphaproteobacteria</taxon>
        <taxon>Hyphomicrobiales</taxon>
        <taxon>Boseaceae</taxon>
        <taxon>Bosea</taxon>
    </lineage>
</organism>
<dbReference type="STRING" id="53254.SAMN05660750_01738"/>
<dbReference type="RefSeq" id="WP_055730814.1">
    <property type="nucleotide sequence ID" value="NZ_FUYX01000004.1"/>
</dbReference>
<protein>
    <recommendedName>
        <fullName evidence="2">UPF0301 protein ARD30_07225</fullName>
    </recommendedName>
</protein>
<proteinExistence type="inferred from homology"/>
<reference evidence="4 6" key="2">
    <citation type="submission" date="2017-02" db="EMBL/GenBank/DDBJ databases">
        <authorList>
            <person name="Peterson S.W."/>
        </authorList>
    </citation>
    <scope>NUCLEOTIDE SEQUENCE [LARGE SCALE GENOMIC DNA]</scope>
    <source>
        <strain evidence="4 6">DSM 9653</strain>
    </source>
</reference>
<sequence length="203" mass="21726">MKIGSQPRLDGRSYLDGQCLIAMPGMADTRFSRSVVYVCAHSEDGAMGIIVNKPAGDTKFPDLLVQLDVIPSEEVIRLPSRAEKMQVLRGGPVETKRGFVLHTADFFLESATLPIDDGICLTATLDILRAIAVGSGPESAVLALGYAGWAAGQLEAEIQSNGWLHCAADPGLLFDESVETKYQRALNKIGIDPAFLSRDAGHA</sequence>
<evidence type="ECO:0000256" key="1">
    <source>
        <dbReference type="ARBA" id="ARBA00009600"/>
    </source>
</evidence>
<evidence type="ECO:0000313" key="6">
    <source>
        <dbReference type="Proteomes" id="UP000190130"/>
    </source>
</evidence>
<keyword evidence="5" id="KW-1185">Reference proteome</keyword>
<evidence type="ECO:0000313" key="3">
    <source>
        <dbReference type="EMBL" id="KQK27880.1"/>
    </source>
</evidence>
<dbReference type="InterPro" id="IPR003774">
    <property type="entry name" value="AlgH-like"/>
</dbReference>
<dbReference type="Gene3D" id="3.40.1740.10">
    <property type="entry name" value="VC0467-like"/>
    <property type="match status" value="1"/>
</dbReference>
<dbReference type="PANTHER" id="PTHR30327">
    <property type="entry name" value="UNCHARACTERIZED PROTEIN YQGE"/>
    <property type="match status" value="1"/>
</dbReference>
<accession>A0A0Q3HYM0</accession>
<dbReference type="SUPFAM" id="SSF143456">
    <property type="entry name" value="VC0467-like"/>
    <property type="match status" value="1"/>
</dbReference>
<dbReference type="Proteomes" id="UP000190130">
    <property type="component" value="Unassembled WGS sequence"/>
</dbReference>